<dbReference type="Gramene" id="PGSC0003DMT400091607">
    <property type="protein sequence ID" value="PGSC0003DMT400091607"/>
    <property type="gene ID" value="PGSC0003DMG400041178"/>
</dbReference>
<protein>
    <submittedName>
        <fullName evidence="1">Uncharacterized protein</fullName>
    </submittedName>
</protein>
<name>M1DN04_SOLTU</name>
<dbReference type="InParanoid" id="M1DN04"/>
<keyword evidence="2" id="KW-1185">Reference proteome</keyword>
<dbReference type="EnsemblPlants" id="PGSC0003DMT400091607">
    <property type="protein sequence ID" value="PGSC0003DMT400091607"/>
    <property type="gene ID" value="PGSC0003DMG400041178"/>
</dbReference>
<evidence type="ECO:0000313" key="1">
    <source>
        <dbReference type="EnsemblPlants" id="PGSC0003DMT400091607"/>
    </source>
</evidence>
<dbReference type="PaxDb" id="4113-PGSC0003DMT400091607"/>
<proteinExistence type="predicted"/>
<accession>M1DN04</accession>
<dbReference type="Proteomes" id="UP000011115">
    <property type="component" value="Unassembled WGS sequence"/>
</dbReference>
<dbReference type="AlphaFoldDB" id="M1DN04"/>
<dbReference type="HOGENOM" id="CLU_977973_0_0_1"/>
<organism evidence="1 2">
    <name type="scientific">Solanum tuberosum</name>
    <name type="common">Potato</name>
    <dbReference type="NCBI Taxonomy" id="4113"/>
    <lineage>
        <taxon>Eukaryota</taxon>
        <taxon>Viridiplantae</taxon>
        <taxon>Streptophyta</taxon>
        <taxon>Embryophyta</taxon>
        <taxon>Tracheophyta</taxon>
        <taxon>Spermatophyta</taxon>
        <taxon>Magnoliopsida</taxon>
        <taxon>eudicotyledons</taxon>
        <taxon>Gunneridae</taxon>
        <taxon>Pentapetalae</taxon>
        <taxon>asterids</taxon>
        <taxon>lamiids</taxon>
        <taxon>Solanales</taxon>
        <taxon>Solanaceae</taxon>
        <taxon>Solanoideae</taxon>
        <taxon>Solaneae</taxon>
        <taxon>Solanum</taxon>
    </lineage>
</organism>
<sequence>MTLKKINSKSASASKSGFASVSASVSAFASTSAKTNGSKFCIAEENILDITTGSMRPITRNQAKLLRHQASRVPSKSAIVIGSSTKGVKSPAKSAKEDIAEMVERVLAQLSLSTSKKLFASADNDVLIIGSTPYNMFASHIWENQCYSPSPTMVMHTMVVETSTIEEQLANLTKAVKGLSMYIKGYRLKSQFAIESSRSPFELSHTKMQTFCFHINKSLVMRNLLQQDRDVLVGLHRAVKKDDRFDSKLQKSISANSEAALALDFAALAGPLQWDEGRCGRLDAT</sequence>
<reference evidence="2" key="1">
    <citation type="journal article" date="2011" name="Nature">
        <title>Genome sequence and analysis of the tuber crop potato.</title>
        <authorList>
            <consortium name="The Potato Genome Sequencing Consortium"/>
        </authorList>
    </citation>
    <scope>NUCLEOTIDE SEQUENCE [LARGE SCALE GENOMIC DNA]</scope>
    <source>
        <strain evidence="2">cv. DM1-3 516 R44</strain>
    </source>
</reference>
<reference evidence="1" key="2">
    <citation type="submission" date="2015-06" db="UniProtKB">
        <authorList>
            <consortium name="EnsemblPlants"/>
        </authorList>
    </citation>
    <scope>IDENTIFICATION</scope>
    <source>
        <strain evidence="1">DM1-3 516 R44</strain>
    </source>
</reference>
<evidence type="ECO:0000313" key="2">
    <source>
        <dbReference type="Proteomes" id="UP000011115"/>
    </source>
</evidence>